<evidence type="ECO:0000313" key="3">
    <source>
        <dbReference type="RefSeq" id="XP_002132970.2"/>
    </source>
</evidence>
<organism evidence="2 3">
    <name type="scientific">Drosophila pseudoobscura pseudoobscura</name>
    <name type="common">Fruit fly</name>
    <dbReference type="NCBI Taxonomy" id="46245"/>
    <lineage>
        <taxon>Eukaryota</taxon>
        <taxon>Metazoa</taxon>
        <taxon>Ecdysozoa</taxon>
        <taxon>Arthropoda</taxon>
        <taxon>Hexapoda</taxon>
        <taxon>Insecta</taxon>
        <taxon>Pterygota</taxon>
        <taxon>Neoptera</taxon>
        <taxon>Endopterygota</taxon>
        <taxon>Diptera</taxon>
        <taxon>Brachycera</taxon>
        <taxon>Muscomorpha</taxon>
        <taxon>Ephydroidea</taxon>
        <taxon>Drosophilidae</taxon>
        <taxon>Drosophila</taxon>
        <taxon>Sophophora</taxon>
    </lineage>
</organism>
<dbReference type="KEGG" id="dpo:6903271"/>
<evidence type="ECO:0000256" key="1">
    <source>
        <dbReference type="SAM" id="MobiDB-lite"/>
    </source>
</evidence>
<dbReference type="Proteomes" id="UP000001819">
    <property type="component" value="Chromosome 4"/>
</dbReference>
<proteinExistence type="predicted"/>
<dbReference type="InParanoid" id="A0A6I8UXY3"/>
<sequence>MQNLIESPALLSILKDPRRNCGEIQGVSVAESRSDVVKSVAGGGVQLNANAQVFVPRSVAAKAQEADAPMDLDELKRHFEFKDEKQKKTMLILPWHGFPKRPESSANPKHVTPMANEDHAYEIKLGGKRARKANACAEEKRLKTNQKSAEEAVSTEDGPSLPVDLTLEEKRLEQGRKVALEALKLVEQRRLRDPSFGPFKKTEGGAVIRHISRSPVRFTKVERERVSKLRVDKKERIEKVLKDMLQKKKPPKLYPEKWQKEARVQEEGEQQTCQVEKPSKAKREKQSKPEPEVPQEQQQEKPPQQRMLQKRYFGLQRATTSNAQAEAELEPQPQPQPQGEKEPPAEAKQQPPRRYIPTTKEWDEKCRTRQLERVRVSDKENEKSKSNQNQNQKPSGTANKPVLWRADTSRPLTVSNSAKDSQEVIKLENPTLAPVIPRYVPPIPVADPADVALTRLLHSEKRRGNLTYAQALLKRPPGEVDGSTNPPLNNVVRYSVEELLMLEPQPGQLLPPILLGTSKGLGCLLK</sequence>
<feature type="region of interest" description="Disordered" evidence="1">
    <location>
        <begin position="242"/>
        <end position="403"/>
    </location>
</feature>
<evidence type="ECO:0000313" key="2">
    <source>
        <dbReference type="Proteomes" id="UP000001819"/>
    </source>
</evidence>
<feature type="compositionally biased region" description="Basic and acidic residues" evidence="1">
    <location>
        <begin position="277"/>
        <end position="291"/>
    </location>
</feature>
<dbReference type="ExpressionAtlas" id="A0A6I8UXY3">
    <property type="expression patterns" value="baseline"/>
</dbReference>
<feature type="compositionally biased region" description="Basic and acidic residues" evidence="1">
    <location>
        <begin position="360"/>
        <end position="385"/>
    </location>
</feature>
<feature type="compositionally biased region" description="Basic and acidic residues" evidence="1">
    <location>
        <begin position="254"/>
        <end position="266"/>
    </location>
</feature>
<accession>A0A6I8UXY3</accession>
<dbReference type="AlphaFoldDB" id="A0A6I8UXY3"/>
<reference evidence="3" key="1">
    <citation type="submission" date="2025-08" db="UniProtKB">
        <authorList>
            <consortium name="RefSeq"/>
        </authorList>
    </citation>
    <scope>IDENTIFICATION</scope>
    <source>
        <strain evidence="3">MV-25-SWS-2005</strain>
        <tissue evidence="3">Whole body</tissue>
    </source>
</reference>
<dbReference type="RefSeq" id="XP_002132970.2">
    <property type="nucleotide sequence ID" value="XM_002132934.3"/>
</dbReference>
<feature type="compositionally biased region" description="Low complexity" evidence="1">
    <location>
        <begin position="294"/>
        <end position="305"/>
    </location>
</feature>
<protein>
    <submittedName>
        <fullName evidence="3">Uncharacterized protein</fullName>
    </submittedName>
</protein>
<feature type="region of interest" description="Disordered" evidence="1">
    <location>
        <begin position="140"/>
        <end position="162"/>
    </location>
</feature>
<name>A0A6I8UXY3_DROPS</name>
<gene>
    <name evidence="3" type="primary">LOC6903271</name>
</gene>
<keyword evidence="2" id="KW-1185">Reference proteome</keyword>